<feature type="transmembrane region" description="Helical" evidence="1">
    <location>
        <begin position="132"/>
        <end position="153"/>
    </location>
</feature>
<protein>
    <submittedName>
        <fullName evidence="2">DUF3267 domain-containing protein</fullName>
    </submittedName>
</protein>
<sequence length="212" mass="23380">MIIPSRLTVDDLQQAERFILLDTLSHHDLLPFLVRYALKQVNPVTASFYLGLAAYLGATLMAGIQAGLQAFSWVTQVLWAVAAWLVLIPLHEGVHALVYWILGARDIRVGVSLREGVVYAIAHGFVVSRGEFIGLALAPTVLINGGLAVLAGYAEPLRFFALALSLLHFSSAGGDWALLSYLWVKRARPVFTYDDANQKMSFFFAEKEGYLQ</sequence>
<feature type="transmembrane region" description="Helical" evidence="1">
    <location>
        <begin position="159"/>
        <end position="184"/>
    </location>
</feature>
<accession>A0A7C4KKF6</accession>
<dbReference type="InterPro" id="IPR021683">
    <property type="entry name" value="DUF3267"/>
</dbReference>
<keyword evidence="1" id="KW-0812">Transmembrane</keyword>
<evidence type="ECO:0000313" key="2">
    <source>
        <dbReference type="EMBL" id="HGS22191.1"/>
    </source>
</evidence>
<dbReference type="Pfam" id="PF11667">
    <property type="entry name" value="DUF3267"/>
    <property type="match status" value="1"/>
</dbReference>
<proteinExistence type="predicted"/>
<evidence type="ECO:0000256" key="1">
    <source>
        <dbReference type="SAM" id="Phobius"/>
    </source>
</evidence>
<dbReference type="EMBL" id="DSYK01000488">
    <property type="protein sequence ID" value="HGS22191.1"/>
    <property type="molecule type" value="Genomic_DNA"/>
</dbReference>
<comment type="caution">
    <text evidence="2">The sequence shown here is derived from an EMBL/GenBank/DDBJ whole genome shotgun (WGS) entry which is preliminary data.</text>
</comment>
<dbReference type="AlphaFoldDB" id="A0A7C4KKF6"/>
<feature type="transmembrane region" description="Helical" evidence="1">
    <location>
        <begin position="77"/>
        <end position="102"/>
    </location>
</feature>
<reference evidence="2" key="1">
    <citation type="journal article" date="2020" name="mSystems">
        <title>Genome- and Community-Level Interaction Insights into Carbon Utilization and Element Cycling Functions of Hydrothermarchaeota in Hydrothermal Sediment.</title>
        <authorList>
            <person name="Zhou Z."/>
            <person name="Liu Y."/>
            <person name="Xu W."/>
            <person name="Pan J."/>
            <person name="Luo Z.H."/>
            <person name="Li M."/>
        </authorList>
    </citation>
    <scope>NUCLEOTIDE SEQUENCE [LARGE SCALE GENOMIC DNA]</scope>
    <source>
        <strain evidence="2">SpSt-573</strain>
    </source>
</reference>
<organism evidence="2">
    <name type="scientific">Anaerolinea thermolimosa</name>
    <dbReference type="NCBI Taxonomy" id="229919"/>
    <lineage>
        <taxon>Bacteria</taxon>
        <taxon>Bacillati</taxon>
        <taxon>Chloroflexota</taxon>
        <taxon>Anaerolineae</taxon>
        <taxon>Anaerolineales</taxon>
        <taxon>Anaerolineaceae</taxon>
        <taxon>Anaerolinea</taxon>
    </lineage>
</organism>
<feature type="transmembrane region" description="Helical" evidence="1">
    <location>
        <begin position="48"/>
        <end position="71"/>
    </location>
</feature>
<name>A0A7C4KKF6_9CHLR</name>
<gene>
    <name evidence="2" type="ORF">ENT37_10015</name>
</gene>
<keyword evidence="1" id="KW-0472">Membrane</keyword>
<keyword evidence="1" id="KW-1133">Transmembrane helix</keyword>